<keyword evidence="2" id="KW-1185">Reference proteome</keyword>
<sequence>MKTVWLTKEQLEDARCRVENFPTDLLQVEVRVKPFQAVLFSNHIYPEYQALTLRFRRTAYREVDPEKGHVIQHGQK</sequence>
<dbReference type="Proteomes" id="UP000198598">
    <property type="component" value="Unassembled WGS sequence"/>
</dbReference>
<dbReference type="STRING" id="662367.SAMN05216167_119124"/>
<evidence type="ECO:0000313" key="1">
    <source>
        <dbReference type="EMBL" id="SFE79666.1"/>
    </source>
</evidence>
<dbReference type="RefSeq" id="WP_093832823.1">
    <property type="nucleotide sequence ID" value="NZ_FOLQ01000019.1"/>
</dbReference>
<organism evidence="1 2">
    <name type="scientific">Spirosoma endophyticum</name>
    <dbReference type="NCBI Taxonomy" id="662367"/>
    <lineage>
        <taxon>Bacteria</taxon>
        <taxon>Pseudomonadati</taxon>
        <taxon>Bacteroidota</taxon>
        <taxon>Cytophagia</taxon>
        <taxon>Cytophagales</taxon>
        <taxon>Cytophagaceae</taxon>
        <taxon>Spirosoma</taxon>
    </lineage>
</organism>
<reference evidence="1 2" key="1">
    <citation type="submission" date="2016-10" db="EMBL/GenBank/DDBJ databases">
        <authorList>
            <person name="de Groot N.N."/>
        </authorList>
    </citation>
    <scope>NUCLEOTIDE SEQUENCE [LARGE SCALE GENOMIC DNA]</scope>
    <source>
        <strain evidence="1 2">DSM 26130</strain>
    </source>
</reference>
<protein>
    <submittedName>
        <fullName evidence="1">Uncharacterized protein</fullName>
    </submittedName>
</protein>
<accession>A0A1I2DGK7</accession>
<evidence type="ECO:0000313" key="2">
    <source>
        <dbReference type="Proteomes" id="UP000198598"/>
    </source>
</evidence>
<name>A0A1I2DGK7_9BACT</name>
<proteinExistence type="predicted"/>
<dbReference type="EMBL" id="FOLQ01000019">
    <property type="protein sequence ID" value="SFE79666.1"/>
    <property type="molecule type" value="Genomic_DNA"/>
</dbReference>
<dbReference type="AlphaFoldDB" id="A0A1I2DGK7"/>
<gene>
    <name evidence="1" type="ORF">SAMN05216167_119124</name>
</gene>